<evidence type="ECO:0000313" key="3">
    <source>
        <dbReference type="Proteomes" id="UP000522590"/>
    </source>
</evidence>
<organism evidence="2 3">
    <name type="scientific">Komagataeibacter swingsii</name>
    <dbReference type="NCBI Taxonomy" id="215220"/>
    <lineage>
        <taxon>Bacteria</taxon>
        <taxon>Pseudomonadati</taxon>
        <taxon>Pseudomonadota</taxon>
        <taxon>Alphaproteobacteria</taxon>
        <taxon>Acetobacterales</taxon>
        <taxon>Acetobacteraceae</taxon>
        <taxon>Komagataeibacter</taxon>
    </lineage>
</organism>
<dbReference type="EMBL" id="JABXXS010000033">
    <property type="protein sequence ID" value="NVN37868.1"/>
    <property type="molecule type" value="Genomic_DNA"/>
</dbReference>
<comment type="caution">
    <text evidence="2">The sequence shown here is derived from an EMBL/GenBank/DDBJ whole genome shotgun (WGS) entry which is preliminary data.</text>
</comment>
<dbReference type="Pfam" id="PF18431">
    <property type="entry name" value="RNAse_A_bac"/>
    <property type="match status" value="1"/>
</dbReference>
<accession>A0A850P1Q8</accession>
<reference evidence="2 3" key="1">
    <citation type="submission" date="2020-06" db="EMBL/GenBank/DDBJ databases">
        <title>Description of novel acetic acid bacteria.</title>
        <authorList>
            <person name="Sombolestani A."/>
        </authorList>
    </citation>
    <scope>NUCLEOTIDE SEQUENCE [LARGE SCALE GENOMIC DNA]</scope>
    <source>
        <strain evidence="2 3">LMG 25</strain>
    </source>
</reference>
<evidence type="ECO:0000313" key="2">
    <source>
        <dbReference type="EMBL" id="NVN37868.1"/>
    </source>
</evidence>
<evidence type="ECO:0000259" key="1">
    <source>
        <dbReference type="Pfam" id="PF18431"/>
    </source>
</evidence>
<dbReference type="AlphaFoldDB" id="A0A850P1Q8"/>
<dbReference type="Proteomes" id="UP000522590">
    <property type="component" value="Unassembled WGS sequence"/>
</dbReference>
<feature type="domain" description="Bacterial CdiA-CT RNAse A" evidence="1">
    <location>
        <begin position="14"/>
        <end position="118"/>
    </location>
</feature>
<name>A0A850P1Q8_9PROT</name>
<proteinExistence type="predicted"/>
<gene>
    <name evidence="2" type="ORF">HUK81_13115</name>
</gene>
<sequence length="122" mass="14164">MTRIRWPSVNTYAKKHVDLTEAYIERRFTKENRPVVSFFTSKEEAERAVHAVLRDNSHGIDAWLRNPNEGTRIQIEGYISGRGTVVVQQVGRKRGNAQRIKISIIKKEHNGMTYYVHTVQLN</sequence>
<dbReference type="InterPro" id="IPR041436">
    <property type="entry name" value="RNAse_A_bac"/>
</dbReference>
<protein>
    <recommendedName>
        <fullName evidence="1">Bacterial CdiA-CT RNAse A domain-containing protein</fullName>
    </recommendedName>
</protein>